<protein>
    <submittedName>
        <fullName evidence="1">Uncharacterized protein</fullName>
    </submittedName>
</protein>
<dbReference type="EMBL" id="QEKV01000001">
    <property type="protein sequence ID" value="PVY95709.1"/>
    <property type="molecule type" value="Genomic_DNA"/>
</dbReference>
<sequence length="186" mass="22216">MNNLFKKHLRTLKLISVDNHNPSDVEYMTESEYVAIDFDAVKDDYVMRLDTYVNPKSIDALVFHENHATMIEFKNGIVDKALINSIIDKMLNSVIMYTDITGETIAHSRENVDFILVYNYEKNPFNIKEYRQNRYRDAFVRKLSDKAKERYTQFGLARYEGYIFRHVYTYSKRDFKNEFTDKLEDQ</sequence>
<evidence type="ECO:0000313" key="2">
    <source>
        <dbReference type="Proteomes" id="UP000245793"/>
    </source>
</evidence>
<keyword evidence="2" id="KW-1185">Reference proteome</keyword>
<comment type="caution">
    <text evidence="1">The sequence shown here is derived from an EMBL/GenBank/DDBJ whole genome shotgun (WGS) entry which is preliminary data.</text>
</comment>
<dbReference type="Proteomes" id="UP000245793">
    <property type="component" value="Unassembled WGS sequence"/>
</dbReference>
<proteinExistence type="predicted"/>
<reference evidence="1 2" key="1">
    <citation type="submission" date="2018-04" db="EMBL/GenBank/DDBJ databases">
        <title>Genomic Encyclopedia of Type Strains, Phase IV (KMG-IV): sequencing the most valuable type-strain genomes for metagenomic binning, comparative biology and taxonomic classification.</title>
        <authorList>
            <person name="Goeker M."/>
        </authorList>
    </citation>
    <scope>NUCLEOTIDE SEQUENCE [LARGE SCALE GENOMIC DNA]</scope>
    <source>
        <strain evidence="1 2">DSM 20705</strain>
    </source>
</reference>
<evidence type="ECO:0000313" key="1">
    <source>
        <dbReference type="EMBL" id="PVY95709.1"/>
    </source>
</evidence>
<dbReference type="RefSeq" id="WP_116479603.1">
    <property type="nucleotide sequence ID" value="NZ_QEKV01000001.1"/>
</dbReference>
<organism evidence="1 2">
    <name type="scientific">Ezakiella coagulans</name>
    <dbReference type="NCBI Taxonomy" id="46507"/>
    <lineage>
        <taxon>Bacteria</taxon>
        <taxon>Bacillati</taxon>
        <taxon>Bacillota</taxon>
        <taxon>Tissierellia</taxon>
        <taxon>Ezakiella</taxon>
    </lineage>
</organism>
<gene>
    <name evidence="1" type="ORF">C7381_101235</name>
</gene>
<accession>A0A2U1E7M8</accession>
<name>A0A2U1E7M8_9FIRM</name>
<dbReference type="AlphaFoldDB" id="A0A2U1E7M8"/>